<name>A0A0B2BHL2_9ACTN</name>
<proteinExistence type="predicted"/>
<sequence>MAALTPLAISTIALLAERPMHPYEMLQLLIERRDDRLLKVRAGSLYHTIERLERDQLVEAVGTERSGNRPERTTYAMTDAGRDALRSAVTDLLRTPVNEYPRFPFALSEAHNLPADEVITLLAERRDALAADEAELESVIVRAHERGVHEAYWFVADYLLTVHRAELAWIDRLLDRLRTKDLAWPHPQ</sequence>
<dbReference type="Pfam" id="PF03551">
    <property type="entry name" value="PadR"/>
    <property type="match status" value="1"/>
</dbReference>
<dbReference type="AlphaFoldDB" id="A0A0B2BHL2"/>
<feature type="domain" description="Transcription regulator PadR N-terminal" evidence="1">
    <location>
        <begin position="13"/>
        <end position="86"/>
    </location>
</feature>
<comment type="caution">
    <text evidence="2">The sequence shown here is derived from an EMBL/GenBank/DDBJ whole genome shotgun (WGS) entry which is preliminary data.</text>
</comment>
<accession>A0A0B2BHL2</accession>
<dbReference type="EMBL" id="PGEZ01000001">
    <property type="protein sequence ID" value="PJJ58454.1"/>
    <property type="molecule type" value="Genomic_DNA"/>
</dbReference>
<evidence type="ECO:0000313" key="3">
    <source>
        <dbReference type="Proteomes" id="UP000230842"/>
    </source>
</evidence>
<dbReference type="PANTHER" id="PTHR43252:SF7">
    <property type="entry name" value="TRANSCRIPTIONAL REGULATOR YQJI"/>
    <property type="match status" value="1"/>
</dbReference>
<gene>
    <name evidence="2" type="ORF">CLV56_2705</name>
</gene>
<reference evidence="2 3" key="1">
    <citation type="submission" date="2017-11" db="EMBL/GenBank/DDBJ databases">
        <title>Genomic Encyclopedia of Archaeal and Bacterial Type Strains, Phase II (KMG-II): From Individual Species to Whole Genera.</title>
        <authorList>
            <person name="Goeker M."/>
        </authorList>
    </citation>
    <scope>NUCLEOTIDE SEQUENCE [LARGE SCALE GENOMIC DNA]</scope>
    <source>
        <strain evidence="2 3">DSM 27763</strain>
    </source>
</reference>
<dbReference type="PANTHER" id="PTHR43252">
    <property type="entry name" value="TRANSCRIPTIONAL REGULATOR YQJI"/>
    <property type="match status" value="1"/>
</dbReference>
<dbReference type="OrthoDB" id="3186544at2"/>
<dbReference type="InterPro" id="IPR005149">
    <property type="entry name" value="Tscrpt_reg_PadR_N"/>
</dbReference>
<dbReference type="Gene3D" id="1.10.10.10">
    <property type="entry name" value="Winged helix-like DNA-binding domain superfamily/Winged helix DNA-binding domain"/>
    <property type="match status" value="1"/>
</dbReference>
<keyword evidence="3" id="KW-1185">Reference proteome</keyword>
<dbReference type="Proteomes" id="UP000230842">
    <property type="component" value="Unassembled WGS sequence"/>
</dbReference>
<evidence type="ECO:0000259" key="1">
    <source>
        <dbReference type="Pfam" id="PF03551"/>
    </source>
</evidence>
<dbReference type="GO" id="GO:0003677">
    <property type="term" value="F:DNA binding"/>
    <property type="evidence" value="ECO:0007669"/>
    <property type="project" value="UniProtKB-KW"/>
</dbReference>
<dbReference type="RefSeq" id="WP_039352600.1">
    <property type="nucleotide sequence ID" value="NZ_PGEZ01000001.1"/>
</dbReference>
<evidence type="ECO:0000313" key="2">
    <source>
        <dbReference type="EMBL" id="PJJ58454.1"/>
    </source>
</evidence>
<dbReference type="InterPro" id="IPR036388">
    <property type="entry name" value="WH-like_DNA-bd_sf"/>
</dbReference>
<keyword evidence="2" id="KW-0238">DNA-binding</keyword>
<organism evidence="2 3">
    <name type="scientific">Mumia flava</name>
    <dbReference type="NCBI Taxonomy" id="1348852"/>
    <lineage>
        <taxon>Bacteria</taxon>
        <taxon>Bacillati</taxon>
        <taxon>Actinomycetota</taxon>
        <taxon>Actinomycetes</taxon>
        <taxon>Propionibacteriales</taxon>
        <taxon>Nocardioidaceae</taxon>
        <taxon>Mumia</taxon>
    </lineage>
</organism>
<dbReference type="SUPFAM" id="SSF46785">
    <property type="entry name" value="Winged helix' DNA-binding domain"/>
    <property type="match status" value="1"/>
</dbReference>
<protein>
    <submittedName>
        <fullName evidence="2">DNA-binding PadR family transcriptional regulator</fullName>
    </submittedName>
</protein>
<dbReference type="InterPro" id="IPR036390">
    <property type="entry name" value="WH_DNA-bd_sf"/>
</dbReference>